<dbReference type="Gene3D" id="3.30.420.10">
    <property type="entry name" value="Ribonuclease H-like superfamily/Ribonuclease H"/>
    <property type="match status" value="1"/>
</dbReference>
<dbReference type="InterPro" id="IPR036397">
    <property type="entry name" value="RNaseH_sf"/>
</dbReference>
<dbReference type="Proteomes" id="UP001431209">
    <property type="component" value="Unassembled WGS sequence"/>
</dbReference>
<sequence length="101" mass="12009">MIQKYVSNFFKSIKWSFKQPMNTLLYKYTEENIRYYGQFLAWINTVNFQKVSNHSGLDTFPTILRLLTSVGVTIVWLPTYSSELNPCELVFGWVKNYLKCY</sequence>
<dbReference type="EMBL" id="JAOPGA020000986">
    <property type="protein sequence ID" value="KAL0483743.1"/>
    <property type="molecule type" value="Genomic_DNA"/>
</dbReference>
<comment type="caution">
    <text evidence="2">The sequence shown here is derived from an EMBL/GenBank/DDBJ whole genome shotgun (WGS) entry which is preliminary data.</text>
</comment>
<evidence type="ECO:0000313" key="2">
    <source>
        <dbReference type="EMBL" id="KAL0483743.1"/>
    </source>
</evidence>
<accession>A0AAW2Z422</accession>
<dbReference type="GO" id="GO:0003676">
    <property type="term" value="F:nucleic acid binding"/>
    <property type="evidence" value="ECO:0007669"/>
    <property type="project" value="InterPro"/>
</dbReference>
<dbReference type="Pfam" id="PF13358">
    <property type="entry name" value="DDE_3"/>
    <property type="match status" value="1"/>
</dbReference>
<keyword evidence="3" id="KW-1185">Reference proteome</keyword>
<evidence type="ECO:0000313" key="3">
    <source>
        <dbReference type="Proteomes" id="UP001431209"/>
    </source>
</evidence>
<evidence type="ECO:0000259" key="1">
    <source>
        <dbReference type="Pfam" id="PF13358"/>
    </source>
</evidence>
<dbReference type="InterPro" id="IPR038717">
    <property type="entry name" value="Tc1-like_DDE_dom"/>
</dbReference>
<reference evidence="2 3" key="1">
    <citation type="submission" date="2024-03" db="EMBL/GenBank/DDBJ databases">
        <title>The Acrasis kona genome and developmental transcriptomes reveal deep origins of eukaryotic multicellular pathways.</title>
        <authorList>
            <person name="Sheikh S."/>
            <person name="Fu C.-J."/>
            <person name="Brown M.W."/>
            <person name="Baldauf S.L."/>
        </authorList>
    </citation>
    <scope>NUCLEOTIDE SEQUENCE [LARGE SCALE GENOMIC DNA]</scope>
    <source>
        <strain evidence="2 3">ATCC MYA-3509</strain>
    </source>
</reference>
<gene>
    <name evidence="2" type="ORF">AKO1_004442</name>
</gene>
<name>A0AAW2Z422_9EUKA</name>
<proteinExistence type="predicted"/>
<feature type="domain" description="Tc1-like transposase DDE" evidence="1">
    <location>
        <begin position="65"/>
        <end position="99"/>
    </location>
</feature>
<protein>
    <recommendedName>
        <fullName evidence="1">Tc1-like transposase DDE domain-containing protein</fullName>
    </recommendedName>
</protein>
<dbReference type="AlphaFoldDB" id="A0AAW2Z422"/>
<organism evidence="2 3">
    <name type="scientific">Acrasis kona</name>
    <dbReference type="NCBI Taxonomy" id="1008807"/>
    <lineage>
        <taxon>Eukaryota</taxon>
        <taxon>Discoba</taxon>
        <taxon>Heterolobosea</taxon>
        <taxon>Tetramitia</taxon>
        <taxon>Eutetramitia</taxon>
        <taxon>Acrasidae</taxon>
        <taxon>Acrasis</taxon>
    </lineage>
</organism>